<dbReference type="GO" id="GO:0006355">
    <property type="term" value="P:regulation of DNA-templated transcription"/>
    <property type="evidence" value="ECO:0007669"/>
    <property type="project" value="InterPro"/>
</dbReference>
<dbReference type="Pfam" id="PF08448">
    <property type="entry name" value="PAS_4"/>
    <property type="match status" value="1"/>
</dbReference>
<dbReference type="SUPFAM" id="SSF46894">
    <property type="entry name" value="C-terminal effector domain of the bipartite response regulators"/>
    <property type="match status" value="1"/>
</dbReference>
<evidence type="ECO:0000256" key="1">
    <source>
        <dbReference type="ARBA" id="ARBA00023125"/>
    </source>
</evidence>
<name>A0A5B8I804_9GAMM</name>
<dbReference type="InterPro" id="IPR013656">
    <property type="entry name" value="PAS_4"/>
</dbReference>
<sequence length="222" mass="25702">MNNLGGIITVLDNLREPWGIKDLDSKSIYMNSAAYAYTNTPKNFNVEGKLDAEFPVGWADFADEMVEHDRRTLQANGERVIVIETYNWFDSPELVPYQCEKIPLFSEEKEIIGTLWTSRPIRTLSPVYLSAKQRAPVEWTTSYEGPFSATEMETLFLLLCQFSKEEIAARQNLSKRTIDNRIQRMYQKVGVHNLRQFEEYCYQNNLHGYIPPSLLVKGTLFL</sequence>
<dbReference type="Proteomes" id="UP000320591">
    <property type="component" value="Chromosome"/>
</dbReference>
<keyword evidence="4" id="KW-1185">Reference proteome</keyword>
<evidence type="ECO:0000313" key="4">
    <source>
        <dbReference type="Proteomes" id="UP000320591"/>
    </source>
</evidence>
<dbReference type="KEGG" id="dic:Dpoa569_0002436"/>
<dbReference type="EMBL" id="CP042220">
    <property type="protein sequence ID" value="QDX30531.1"/>
    <property type="molecule type" value="Genomic_DNA"/>
</dbReference>
<gene>
    <name evidence="3" type="ORF">Dpoa569_0002436</name>
</gene>
<dbReference type="InterPro" id="IPR000792">
    <property type="entry name" value="Tscrpt_reg_LuxR_C"/>
</dbReference>
<dbReference type="InterPro" id="IPR016032">
    <property type="entry name" value="Sig_transdc_resp-reg_C-effctor"/>
</dbReference>
<reference evidence="3 4" key="1">
    <citation type="journal article" date="2019" name="Environ. Microbiol.">
        <title>The phytopathogenic nature of Dickeya aquatica 174/2 and the dynamic early evolution of Dickeya pathogenicity.</title>
        <authorList>
            <person name="Duprey A."/>
            <person name="Taib N."/>
            <person name="Leonard S."/>
            <person name="Garin T."/>
            <person name="Flandrois J.P."/>
            <person name="Nasser W."/>
            <person name="Brochier-Armanet C."/>
            <person name="Reverchon S."/>
        </authorList>
    </citation>
    <scope>NUCLEOTIDE SEQUENCE [LARGE SCALE GENOMIC DNA]</scope>
    <source>
        <strain evidence="3 4">NCPPB 569</strain>
    </source>
</reference>
<keyword evidence="1" id="KW-0238">DNA-binding</keyword>
<organism evidence="3 4">
    <name type="scientific">Dickeya poaceiphila</name>
    <dbReference type="NCBI Taxonomy" id="568768"/>
    <lineage>
        <taxon>Bacteria</taxon>
        <taxon>Pseudomonadati</taxon>
        <taxon>Pseudomonadota</taxon>
        <taxon>Gammaproteobacteria</taxon>
        <taxon>Enterobacterales</taxon>
        <taxon>Pectobacteriaceae</taxon>
        <taxon>Dickeya</taxon>
    </lineage>
</organism>
<dbReference type="STRING" id="568768.GCA_000406125_02640"/>
<dbReference type="AlphaFoldDB" id="A0A5B8I804"/>
<dbReference type="RefSeq" id="WP_042871645.1">
    <property type="nucleotide sequence ID" value="NZ_CM001975.1"/>
</dbReference>
<dbReference type="Gene3D" id="1.10.10.10">
    <property type="entry name" value="Winged helix-like DNA-binding domain superfamily/Winged helix DNA-binding domain"/>
    <property type="match status" value="1"/>
</dbReference>
<evidence type="ECO:0000313" key="3">
    <source>
        <dbReference type="EMBL" id="QDX30531.1"/>
    </source>
</evidence>
<feature type="domain" description="HTH luxR-type" evidence="2">
    <location>
        <begin position="144"/>
        <end position="201"/>
    </location>
</feature>
<dbReference type="Gene3D" id="3.30.450.20">
    <property type="entry name" value="PAS domain"/>
    <property type="match status" value="1"/>
</dbReference>
<dbReference type="SMART" id="SM00421">
    <property type="entry name" value="HTH_LUXR"/>
    <property type="match status" value="1"/>
</dbReference>
<evidence type="ECO:0000259" key="2">
    <source>
        <dbReference type="SMART" id="SM00421"/>
    </source>
</evidence>
<protein>
    <submittedName>
        <fullName evidence="3">Helix-turn-helix transcriptional regulator</fullName>
    </submittedName>
</protein>
<dbReference type="OrthoDB" id="6191871at2"/>
<dbReference type="GO" id="GO:0003677">
    <property type="term" value="F:DNA binding"/>
    <property type="evidence" value="ECO:0007669"/>
    <property type="project" value="UniProtKB-KW"/>
</dbReference>
<dbReference type="Pfam" id="PF00196">
    <property type="entry name" value="GerE"/>
    <property type="match status" value="1"/>
</dbReference>
<dbReference type="InterPro" id="IPR036388">
    <property type="entry name" value="WH-like_DNA-bd_sf"/>
</dbReference>
<accession>A0A5B8I804</accession>
<proteinExistence type="predicted"/>